<evidence type="ECO:0000259" key="10">
    <source>
        <dbReference type="Pfam" id="PF06144"/>
    </source>
</evidence>
<evidence type="ECO:0000313" key="12">
    <source>
        <dbReference type="EMBL" id="RVU31378.1"/>
    </source>
</evidence>
<evidence type="ECO:0000256" key="9">
    <source>
        <dbReference type="NCBIfam" id="TIGR01128"/>
    </source>
</evidence>
<dbReference type="Pfam" id="PF14840">
    <property type="entry name" value="DNA_pol3_delt_C"/>
    <property type="match status" value="1"/>
</dbReference>
<dbReference type="SUPFAM" id="SSF52540">
    <property type="entry name" value="P-loop containing nucleoside triphosphate hydrolases"/>
    <property type="match status" value="1"/>
</dbReference>
<dbReference type="CDD" id="cd18138">
    <property type="entry name" value="HLD_clamp_pol_III_delta"/>
    <property type="match status" value="1"/>
</dbReference>
<keyword evidence="3" id="KW-0808">Transferase</keyword>
<dbReference type="Gene3D" id="1.10.8.60">
    <property type="match status" value="1"/>
</dbReference>
<comment type="catalytic activity">
    <reaction evidence="8">
        <text>DNA(n) + a 2'-deoxyribonucleoside 5'-triphosphate = DNA(n+1) + diphosphate</text>
        <dbReference type="Rhea" id="RHEA:22508"/>
        <dbReference type="Rhea" id="RHEA-COMP:17339"/>
        <dbReference type="Rhea" id="RHEA-COMP:17340"/>
        <dbReference type="ChEBI" id="CHEBI:33019"/>
        <dbReference type="ChEBI" id="CHEBI:61560"/>
        <dbReference type="ChEBI" id="CHEBI:173112"/>
        <dbReference type="EC" id="2.7.7.7"/>
    </reaction>
</comment>
<dbReference type="InterPro" id="IPR032780">
    <property type="entry name" value="DNA_pol3_delt_C"/>
</dbReference>
<evidence type="ECO:0000256" key="6">
    <source>
        <dbReference type="ARBA" id="ARBA00022932"/>
    </source>
</evidence>
<comment type="caution">
    <text evidence="12">The sequence shown here is derived from an EMBL/GenBank/DDBJ whole genome shotgun (WGS) entry which is preliminary data.</text>
</comment>
<keyword evidence="5" id="KW-0235">DNA replication</keyword>
<evidence type="ECO:0000256" key="2">
    <source>
        <dbReference type="ARBA" id="ARBA00017703"/>
    </source>
</evidence>
<evidence type="ECO:0000256" key="7">
    <source>
        <dbReference type="ARBA" id="ARBA00034754"/>
    </source>
</evidence>
<evidence type="ECO:0000313" key="13">
    <source>
        <dbReference type="Proteomes" id="UP000282818"/>
    </source>
</evidence>
<name>A0A437Q9Z3_9GAMM</name>
<dbReference type="InterPro" id="IPR027417">
    <property type="entry name" value="P-loop_NTPase"/>
</dbReference>
<reference evidence="12 13" key="1">
    <citation type="submission" date="2019-01" db="EMBL/GenBank/DDBJ databases">
        <authorList>
            <person name="Chen W.-M."/>
        </authorList>
    </citation>
    <scope>NUCLEOTIDE SEQUENCE [LARGE SCALE GENOMIC DNA]</scope>
    <source>
        <strain evidence="12 13">HPM-16</strain>
    </source>
</reference>
<evidence type="ECO:0000256" key="3">
    <source>
        <dbReference type="ARBA" id="ARBA00022679"/>
    </source>
</evidence>
<evidence type="ECO:0000256" key="4">
    <source>
        <dbReference type="ARBA" id="ARBA00022695"/>
    </source>
</evidence>
<dbReference type="AlphaFoldDB" id="A0A437Q9Z3"/>
<dbReference type="InterPro" id="IPR005790">
    <property type="entry name" value="DNA_polIII_delta"/>
</dbReference>
<dbReference type="PANTHER" id="PTHR34388:SF1">
    <property type="entry name" value="DNA POLYMERASE III SUBUNIT DELTA"/>
    <property type="match status" value="1"/>
</dbReference>
<gene>
    <name evidence="12" type="ORF">EOE65_05160</name>
</gene>
<feature type="domain" description="DNA polymerase III delta N-terminal" evidence="10">
    <location>
        <begin position="20"/>
        <end position="137"/>
    </location>
</feature>
<keyword evidence="6" id="KW-0239">DNA-directed DNA polymerase</keyword>
<dbReference type="EC" id="2.7.7.7" evidence="1 9"/>
<dbReference type="GO" id="GO:0006261">
    <property type="term" value="P:DNA-templated DNA replication"/>
    <property type="evidence" value="ECO:0007669"/>
    <property type="project" value="TreeGrafter"/>
</dbReference>
<dbReference type="NCBIfam" id="TIGR01128">
    <property type="entry name" value="holA"/>
    <property type="match status" value="1"/>
</dbReference>
<sequence>MKLSAEQLGAELKRGIAPIYLVTGDEPLIIEESCDLIRQALRAKGFEEREVLHVDGQFSWEYLLECANALSLFASQKLIEIRLGSQKVNKKASEIIQEYAAHAPEDNVLLIIADKQDANTKKSAWYKLIEKSGVLLEVWPVEINQLPGWIRHRAASQQLSLDDGAIQLLCDRVEGNLLAAKQELEKLALLHPQSTLTADDIIATVSDSSRYDVYGLMDAIALGQSERCIKIINVLHQEGTEPPIILWALSKEIRSLYAIKQGLERGQSYDMLCKKERIWGKKKAVMKRCADRLSTQTLHQLITSCHELDRVIKGISQGSPWLLLNDISVRLCGGPIKLPMPH</sequence>
<dbReference type="SUPFAM" id="SSF48019">
    <property type="entry name" value="post-AAA+ oligomerization domain-like"/>
    <property type="match status" value="1"/>
</dbReference>
<dbReference type="GO" id="GO:0003887">
    <property type="term" value="F:DNA-directed DNA polymerase activity"/>
    <property type="evidence" value="ECO:0007669"/>
    <property type="project" value="UniProtKB-UniRule"/>
</dbReference>
<dbReference type="Gene3D" id="1.20.272.10">
    <property type="match status" value="1"/>
</dbReference>
<feature type="domain" description="DNA polymerase III subunit delta C-terminal" evidence="11">
    <location>
        <begin position="216"/>
        <end position="336"/>
    </location>
</feature>
<keyword evidence="4" id="KW-0548">Nucleotidyltransferase</keyword>
<dbReference type="GO" id="GO:0009360">
    <property type="term" value="C:DNA polymerase III complex"/>
    <property type="evidence" value="ECO:0007669"/>
    <property type="project" value="UniProtKB-UniRule"/>
</dbReference>
<organism evidence="12 13">
    <name type="scientific">Neptunomonas marina</name>
    <dbReference type="NCBI Taxonomy" id="1815562"/>
    <lineage>
        <taxon>Bacteria</taxon>
        <taxon>Pseudomonadati</taxon>
        <taxon>Pseudomonadota</taxon>
        <taxon>Gammaproteobacteria</taxon>
        <taxon>Oceanospirillales</taxon>
        <taxon>Oceanospirillaceae</taxon>
        <taxon>Neptunomonas</taxon>
    </lineage>
</organism>
<dbReference type="GO" id="GO:0003677">
    <property type="term" value="F:DNA binding"/>
    <property type="evidence" value="ECO:0007669"/>
    <property type="project" value="InterPro"/>
</dbReference>
<dbReference type="EMBL" id="SACQ01000002">
    <property type="protein sequence ID" value="RVU31378.1"/>
    <property type="molecule type" value="Genomic_DNA"/>
</dbReference>
<dbReference type="Proteomes" id="UP000282818">
    <property type="component" value="Unassembled WGS sequence"/>
</dbReference>
<dbReference type="InterPro" id="IPR010372">
    <property type="entry name" value="DNA_pol3_delta_N"/>
</dbReference>
<keyword evidence="13" id="KW-1185">Reference proteome</keyword>
<protein>
    <recommendedName>
        <fullName evidence="2 9">DNA polymerase III subunit delta</fullName>
        <ecNumber evidence="1 9">2.7.7.7</ecNumber>
    </recommendedName>
</protein>
<evidence type="ECO:0000256" key="5">
    <source>
        <dbReference type="ARBA" id="ARBA00022705"/>
    </source>
</evidence>
<dbReference type="Pfam" id="PF06144">
    <property type="entry name" value="DNA_pol3_delta"/>
    <property type="match status" value="1"/>
</dbReference>
<dbReference type="RefSeq" id="WP_127693236.1">
    <property type="nucleotide sequence ID" value="NZ_SACQ01000002.1"/>
</dbReference>
<comment type="similarity">
    <text evidence="7">Belongs to the DNA polymerase HolA subunit family.</text>
</comment>
<accession>A0A437Q9Z3</accession>
<dbReference type="Gene3D" id="3.40.50.300">
    <property type="entry name" value="P-loop containing nucleotide triphosphate hydrolases"/>
    <property type="match status" value="1"/>
</dbReference>
<dbReference type="InterPro" id="IPR008921">
    <property type="entry name" value="DNA_pol3_clamp-load_cplx_C"/>
</dbReference>
<evidence type="ECO:0000259" key="11">
    <source>
        <dbReference type="Pfam" id="PF14840"/>
    </source>
</evidence>
<evidence type="ECO:0000256" key="1">
    <source>
        <dbReference type="ARBA" id="ARBA00012417"/>
    </source>
</evidence>
<proteinExistence type="inferred from homology"/>
<evidence type="ECO:0000256" key="8">
    <source>
        <dbReference type="ARBA" id="ARBA00049244"/>
    </source>
</evidence>
<dbReference type="PANTHER" id="PTHR34388">
    <property type="entry name" value="DNA POLYMERASE III SUBUNIT DELTA"/>
    <property type="match status" value="1"/>
</dbReference>